<evidence type="ECO:0000256" key="1">
    <source>
        <dbReference type="SAM" id="SignalP"/>
    </source>
</evidence>
<reference evidence="2" key="1">
    <citation type="submission" date="2012-11" db="EMBL/GenBank/DDBJ databases">
        <authorList>
            <person name="Lucero-Rivera Y.E."/>
            <person name="Tovar-Ramirez D."/>
        </authorList>
    </citation>
    <scope>NUCLEOTIDE SEQUENCE</scope>
    <source>
        <tissue evidence="2">Salivary gland</tissue>
    </source>
</reference>
<dbReference type="AlphaFoldDB" id="L7LVM2"/>
<feature type="signal peptide" evidence="1">
    <location>
        <begin position="1"/>
        <end position="24"/>
    </location>
</feature>
<feature type="chain" id="PRO_5003981091" description="Secreted peptide" evidence="1">
    <location>
        <begin position="25"/>
        <end position="68"/>
    </location>
</feature>
<sequence length="68" mass="7032">MSTFKTGMLVLLAMALFFTTGTRAMTSCGSACRVSQAGTVTSCPRGCKCVTETESSFGGGTGTCQRTF</sequence>
<evidence type="ECO:0000313" key="2">
    <source>
        <dbReference type="EMBL" id="JAA55637.1"/>
    </source>
</evidence>
<protein>
    <recommendedName>
        <fullName evidence="3">Secreted peptide</fullName>
    </recommendedName>
</protein>
<organism evidence="2">
    <name type="scientific">Rhipicephalus pulchellus</name>
    <name type="common">Yellow backed tick</name>
    <name type="synonym">Dermacentor pulchellus</name>
    <dbReference type="NCBI Taxonomy" id="72859"/>
    <lineage>
        <taxon>Eukaryota</taxon>
        <taxon>Metazoa</taxon>
        <taxon>Ecdysozoa</taxon>
        <taxon>Arthropoda</taxon>
        <taxon>Chelicerata</taxon>
        <taxon>Arachnida</taxon>
        <taxon>Acari</taxon>
        <taxon>Parasitiformes</taxon>
        <taxon>Ixodida</taxon>
        <taxon>Ixodoidea</taxon>
        <taxon>Ixodidae</taxon>
        <taxon>Rhipicephalinae</taxon>
        <taxon>Rhipicephalus</taxon>
        <taxon>Rhipicephalus</taxon>
    </lineage>
</organism>
<keyword evidence="1" id="KW-0732">Signal</keyword>
<proteinExistence type="evidence at transcript level"/>
<evidence type="ECO:0008006" key="3">
    <source>
        <dbReference type="Google" id="ProtNLM"/>
    </source>
</evidence>
<dbReference type="EMBL" id="GACK01009397">
    <property type="protein sequence ID" value="JAA55637.1"/>
    <property type="molecule type" value="mRNA"/>
</dbReference>
<reference evidence="2" key="2">
    <citation type="journal article" date="2015" name="J. Proteomics">
        <title>Sexual differences in the sialomes of the zebra tick, Rhipicephalus pulchellus.</title>
        <authorList>
            <person name="Tan A.W."/>
            <person name="Francischetti I.M."/>
            <person name="Slovak M."/>
            <person name="Kini R.M."/>
            <person name="Ribeiro J.M."/>
        </authorList>
    </citation>
    <scope>NUCLEOTIDE SEQUENCE</scope>
    <source>
        <tissue evidence="2">Salivary gland</tissue>
    </source>
</reference>
<accession>L7LVM2</accession>
<name>L7LVM2_RHIPC</name>